<dbReference type="InterPro" id="IPR014729">
    <property type="entry name" value="Rossmann-like_a/b/a_fold"/>
</dbReference>
<accession>A0A2U3KU47</accession>
<evidence type="ECO:0000313" key="3">
    <source>
        <dbReference type="Proteomes" id="UP000238701"/>
    </source>
</evidence>
<organism evidence="2 3">
    <name type="scientific">Candidatus Sulfotelmatobacter kueseliae</name>
    <dbReference type="NCBI Taxonomy" id="2042962"/>
    <lineage>
        <taxon>Bacteria</taxon>
        <taxon>Pseudomonadati</taxon>
        <taxon>Acidobacteriota</taxon>
        <taxon>Terriglobia</taxon>
        <taxon>Terriglobales</taxon>
        <taxon>Candidatus Korobacteraceae</taxon>
        <taxon>Candidatus Sulfotelmatobacter</taxon>
    </lineage>
</organism>
<dbReference type="OrthoDB" id="3572539at2"/>
<dbReference type="InterPro" id="IPR002761">
    <property type="entry name" value="Diphthami_syn_dom"/>
</dbReference>
<evidence type="ECO:0000259" key="1">
    <source>
        <dbReference type="Pfam" id="PF01902"/>
    </source>
</evidence>
<dbReference type="EMBL" id="OMOD01000142">
    <property type="protein sequence ID" value="SPF43178.1"/>
    <property type="molecule type" value="Genomic_DNA"/>
</dbReference>
<gene>
    <name evidence="2" type="ORF">SBA1_480048</name>
</gene>
<dbReference type="SUPFAM" id="SSF52402">
    <property type="entry name" value="Adenine nucleotide alpha hydrolases-like"/>
    <property type="match status" value="1"/>
</dbReference>
<dbReference type="Proteomes" id="UP000238701">
    <property type="component" value="Unassembled WGS sequence"/>
</dbReference>
<feature type="domain" description="Diphthamide synthase" evidence="1">
    <location>
        <begin position="8"/>
        <end position="207"/>
    </location>
</feature>
<sequence length="228" mass="25407">MVKQRILLSWSSGKDSAWALHMLRRRDDVEVVGLLTTINTHFQRVAMHGTRHTLLKAQADAAGLPLWEVPLPWPCSNDIYEQAMSAACTSAVQQGIAAIAFGDLFLEDVRRYREDRLRGTGLEPVFPLWGRNTGELISEMIDGGLRARIVCVDPLKLPADFVGRDLDYETLRRFPAAVDPCGENGEFHTFAYAGPMFREPIPIEAGECVTRDGFLFADVLPRLQIAAP</sequence>
<proteinExistence type="predicted"/>
<dbReference type="Pfam" id="PF01902">
    <property type="entry name" value="Diphthami_syn_2"/>
    <property type="match status" value="1"/>
</dbReference>
<dbReference type="Gene3D" id="3.40.50.620">
    <property type="entry name" value="HUPs"/>
    <property type="match status" value="1"/>
</dbReference>
<protein>
    <recommendedName>
        <fullName evidence="1">Diphthamide synthase domain-containing protein</fullName>
    </recommendedName>
</protein>
<reference evidence="3" key="1">
    <citation type="submission" date="2018-02" db="EMBL/GenBank/DDBJ databases">
        <authorList>
            <person name="Hausmann B."/>
        </authorList>
    </citation>
    <scope>NUCLEOTIDE SEQUENCE [LARGE SCALE GENOMIC DNA]</scope>
    <source>
        <strain evidence="3">Peat soil MAG SbA1</strain>
    </source>
</reference>
<dbReference type="CDD" id="cd01994">
    <property type="entry name" value="AANH_PF0828-like"/>
    <property type="match status" value="1"/>
</dbReference>
<evidence type="ECO:0000313" key="2">
    <source>
        <dbReference type="EMBL" id="SPF43178.1"/>
    </source>
</evidence>
<name>A0A2U3KU47_9BACT</name>
<dbReference type="Gene3D" id="3.90.1490.10">
    <property type="entry name" value="putative n-type atp pyrophosphatase, domain 2"/>
    <property type="match status" value="1"/>
</dbReference>
<dbReference type="AlphaFoldDB" id="A0A2U3KU47"/>